<dbReference type="EMBL" id="QMFZ01000012">
    <property type="protein sequence ID" value="RBB38904.1"/>
    <property type="molecule type" value="Genomic_DNA"/>
</dbReference>
<accession>A0A365QUU7</accession>
<name>A0A365QUU7_9BURK</name>
<dbReference type="Proteomes" id="UP000252458">
    <property type="component" value="Unassembled WGS sequence"/>
</dbReference>
<evidence type="ECO:0000313" key="2">
    <source>
        <dbReference type="Proteomes" id="UP000252458"/>
    </source>
</evidence>
<dbReference type="AlphaFoldDB" id="A0A365QUU7"/>
<evidence type="ECO:0000313" key="1">
    <source>
        <dbReference type="EMBL" id="RBB38904.1"/>
    </source>
</evidence>
<sequence length="62" mass="6824">MKAPDWLQSITIGGVLREIKKGFVEVEEEFVSEAQAHGLMLKDDAGLNPAWTEKAPAPDKTE</sequence>
<gene>
    <name evidence="1" type="ORF">DPV79_16120</name>
</gene>
<comment type="caution">
    <text evidence="1">The sequence shown here is derived from an EMBL/GenBank/DDBJ whole genome shotgun (WGS) entry which is preliminary data.</text>
</comment>
<protein>
    <submittedName>
        <fullName evidence="1">Uncharacterized protein</fullName>
    </submittedName>
</protein>
<reference evidence="1 2" key="1">
    <citation type="submission" date="2018-06" db="EMBL/GenBank/DDBJ databases">
        <title>Draft genome sequence of Burkholderia reimsis strain BE51 isolated from a French agricultural soil.</title>
        <authorList>
            <person name="Esmaeel Q."/>
        </authorList>
    </citation>
    <scope>NUCLEOTIDE SEQUENCE [LARGE SCALE GENOMIC DNA]</scope>
    <source>
        <strain evidence="1 2">BE51</strain>
    </source>
</reference>
<keyword evidence="2" id="KW-1185">Reference proteome</keyword>
<proteinExistence type="predicted"/>
<organism evidence="1 2">
    <name type="scientific">Burkholderia reimsis</name>
    <dbReference type="NCBI Taxonomy" id="2234132"/>
    <lineage>
        <taxon>Bacteria</taxon>
        <taxon>Pseudomonadati</taxon>
        <taxon>Pseudomonadota</taxon>
        <taxon>Betaproteobacteria</taxon>
        <taxon>Burkholderiales</taxon>
        <taxon>Burkholderiaceae</taxon>
        <taxon>Burkholderia</taxon>
    </lineage>
</organism>